<comment type="cofactor">
    <cofactor evidence="1">
        <name>heme</name>
        <dbReference type="ChEBI" id="CHEBI:30413"/>
    </cofactor>
</comment>
<evidence type="ECO:0000256" key="4">
    <source>
        <dbReference type="ARBA" id="ARBA00022723"/>
    </source>
</evidence>
<protein>
    <recommendedName>
        <fullName evidence="10">Cytochrome P450</fullName>
    </recommendedName>
</protein>
<evidence type="ECO:0000256" key="5">
    <source>
        <dbReference type="ARBA" id="ARBA00023002"/>
    </source>
</evidence>
<evidence type="ECO:0000313" key="8">
    <source>
        <dbReference type="EMBL" id="KLO10805.1"/>
    </source>
</evidence>
<evidence type="ECO:0000256" key="2">
    <source>
        <dbReference type="ARBA" id="ARBA00010617"/>
    </source>
</evidence>
<dbReference type="GO" id="GO:0005506">
    <property type="term" value="F:iron ion binding"/>
    <property type="evidence" value="ECO:0007669"/>
    <property type="project" value="InterPro"/>
</dbReference>
<keyword evidence="5" id="KW-0560">Oxidoreductase</keyword>
<evidence type="ECO:0000313" key="9">
    <source>
        <dbReference type="Proteomes" id="UP000053477"/>
    </source>
</evidence>
<reference evidence="8 9" key="1">
    <citation type="submission" date="2015-04" db="EMBL/GenBank/DDBJ databases">
        <title>Complete genome sequence of Schizopora paradoxa KUC8140, a cosmopolitan wood degrader in East Asia.</title>
        <authorList>
            <consortium name="DOE Joint Genome Institute"/>
            <person name="Min B."/>
            <person name="Park H."/>
            <person name="Jang Y."/>
            <person name="Kim J.-J."/>
            <person name="Kim K.H."/>
            <person name="Pangilinan J."/>
            <person name="Lipzen A."/>
            <person name="Riley R."/>
            <person name="Grigoriev I.V."/>
            <person name="Spatafora J.W."/>
            <person name="Choi I.-G."/>
        </authorList>
    </citation>
    <scope>NUCLEOTIDE SEQUENCE [LARGE SCALE GENOMIC DNA]</scope>
    <source>
        <strain evidence="8 9">KUC8140</strain>
    </source>
</reference>
<dbReference type="PANTHER" id="PTHR46300">
    <property type="entry name" value="P450, PUTATIVE (EUROFUNG)-RELATED-RELATED"/>
    <property type="match status" value="1"/>
</dbReference>
<keyword evidence="9" id="KW-1185">Reference proteome</keyword>
<comment type="similarity">
    <text evidence="2">Belongs to the cytochrome P450 family.</text>
</comment>
<keyword evidence="3" id="KW-0349">Heme</keyword>
<evidence type="ECO:0000256" key="1">
    <source>
        <dbReference type="ARBA" id="ARBA00001971"/>
    </source>
</evidence>
<keyword evidence="7" id="KW-0503">Monooxygenase</keyword>
<dbReference type="GO" id="GO:0004497">
    <property type="term" value="F:monooxygenase activity"/>
    <property type="evidence" value="ECO:0007669"/>
    <property type="project" value="UniProtKB-KW"/>
</dbReference>
<gene>
    <name evidence="8" type="ORF">SCHPADRAFT_832003</name>
</gene>
<dbReference type="PANTHER" id="PTHR46300:SF7">
    <property type="entry name" value="P450, PUTATIVE (EUROFUNG)-RELATED"/>
    <property type="match status" value="1"/>
</dbReference>
<dbReference type="AlphaFoldDB" id="A0A0H2RFZ4"/>
<accession>A0A0H2RFZ4</accession>
<dbReference type="Proteomes" id="UP000053477">
    <property type="component" value="Unassembled WGS sequence"/>
</dbReference>
<evidence type="ECO:0000256" key="7">
    <source>
        <dbReference type="ARBA" id="ARBA00023033"/>
    </source>
</evidence>
<keyword evidence="6" id="KW-0408">Iron</keyword>
<evidence type="ECO:0000256" key="3">
    <source>
        <dbReference type="ARBA" id="ARBA00022617"/>
    </source>
</evidence>
<sequence length="206" mass="23723">MPSSKLWEKVAQWGEAYGDIVYVEIIGRPMLFLNSYEDALELLANRSAIYSSRPHRTMAMDLEGWDWLTVNVPYGDTFRKHRAFQHRLVNNPETVGYLDVQLRETHQMLNEVLNRLVSSRPGYLAEGGRVGGGKDIQDGWSNFIRSPRRSLRLVQPQTFLVKRALREGPSRVLQRRVLRVASFLSSSFLARLIHVHHSLKEAIRAL</sequence>
<dbReference type="OrthoDB" id="2789670at2759"/>
<dbReference type="InterPro" id="IPR050364">
    <property type="entry name" value="Cytochrome_P450_fung"/>
</dbReference>
<keyword evidence="4" id="KW-0479">Metal-binding</keyword>
<dbReference type="GO" id="GO:0020037">
    <property type="term" value="F:heme binding"/>
    <property type="evidence" value="ECO:0007669"/>
    <property type="project" value="InterPro"/>
</dbReference>
<dbReference type="InterPro" id="IPR036396">
    <property type="entry name" value="Cyt_P450_sf"/>
</dbReference>
<name>A0A0H2RFZ4_9AGAM</name>
<dbReference type="Gene3D" id="1.10.630.10">
    <property type="entry name" value="Cytochrome P450"/>
    <property type="match status" value="1"/>
</dbReference>
<dbReference type="GO" id="GO:0016705">
    <property type="term" value="F:oxidoreductase activity, acting on paired donors, with incorporation or reduction of molecular oxygen"/>
    <property type="evidence" value="ECO:0007669"/>
    <property type="project" value="InterPro"/>
</dbReference>
<organism evidence="8 9">
    <name type="scientific">Schizopora paradoxa</name>
    <dbReference type="NCBI Taxonomy" id="27342"/>
    <lineage>
        <taxon>Eukaryota</taxon>
        <taxon>Fungi</taxon>
        <taxon>Dikarya</taxon>
        <taxon>Basidiomycota</taxon>
        <taxon>Agaricomycotina</taxon>
        <taxon>Agaricomycetes</taxon>
        <taxon>Hymenochaetales</taxon>
        <taxon>Schizoporaceae</taxon>
        <taxon>Schizopora</taxon>
    </lineage>
</organism>
<evidence type="ECO:0000256" key="6">
    <source>
        <dbReference type="ARBA" id="ARBA00023004"/>
    </source>
</evidence>
<evidence type="ECO:0008006" key="10">
    <source>
        <dbReference type="Google" id="ProtNLM"/>
    </source>
</evidence>
<proteinExistence type="inferred from homology"/>
<dbReference type="SUPFAM" id="SSF48264">
    <property type="entry name" value="Cytochrome P450"/>
    <property type="match status" value="1"/>
</dbReference>
<dbReference type="InParanoid" id="A0A0H2RFZ4"/>
<dbReference type="EMBL" id="KQ086016">
    <property type="protein sequence ID" value="KLO10805.1"/>
    <property type="molecule type" value="Genomic_DNA"/>
</dbReference>